<keyword evidence="2 4" id="KW-0479">Metal-binding</keyword>
<evidence type="ECO:0000256" key="2">
    <source>
        <dbReference type="ARBA" id="ARBA00022723"/>
    </source>
</evidence>
<keyword evidence="5" id="KW-0732">Signal</keyword>
<feature type="signal peptide" evidence="5">
    <location>
        <begin position="1"/>
        <end position="26"/>
    </location>
</feature>
<dbReference type="PROSITE" id="PS51007">
    <property type="entry name" value="CYTC"/>
    <property type="match status" value="1"/>
</dbReference>
<keyword evidence="3 4" id="KW-0408">Iron</keyword>
<dbReference type="EMBL" id="JABEQP010000002">
    <property type="protein sequence ID" value="MBB2196831.1"/>
    <property type="molecule type" value="Genomic_DNA"/>
</dbReference>
<dbReference type="Gene3D" id="1.10.760.10">
    <property type="entry name" value="Cytochrome c-like domain"/>
    <property type="match status" value="1"/>
</dbReference>
<dbReference type="GO" id="GO:0009055">
    <property type="term" value="F:electron transfer activity"/>
    <property type="evidence" value="ECO:0007669"/>
    <property type="project" value="InterPro"/>
</dbReference>
<reference evidence="7 8" key="1">
    <citation type="submission" date="2020-04" db="EMBL/GenBank/DDBJ databases">
        <title>Description of novel Gluconacetobacter.</title>
        <authorList>
            <person name="Sombolestani A."/>
        </authorList>
    </citation>
    <scope>NUCLEOTIDE SEQUENCE [LARGE SCALE GENOMIC DNA]</scope>
    <source>
        <strain evidence="7 8">LMG 22058</strain>
    </source>
</reference>
<evidence type="ECO:0000256" key="1">
    <source>
        <dbReference type="ARBA" id="ARBA00022617"/>
    </source>
</evidence>
<evidence type="ECO:0000256" key="4">
    <source>
        <dbReference type="PROSITE-ProRule" id="PRU00433"/>
    </source>
</evidence>
<sequence length="128" mass="13564">MTARSCCVLRVVAAGLTATLSLSAYADPSREPAGYEPSVAAGRVRSGMALYAERCRPCHDNRAGNLDEAPPLAGRNFREKWSNRRDALYAKIKMSMPQDEPGVLSAAAVSDIVAALFAGHTAKADVAN</sequence>
<dbReference type="SUPFAM" id="SSF46626">
    <property type="entry name" value="Cytochrome c"/>
    <property type="match status" value="1"/>
</dbReference>
<evidence type="ECO:0000313" key="7">
    <source>
        <dbReference type="EMBL" id="MBB2196831.1"/>
    </source>
</evidence>
<evidence type="ECO:0000256" key="5">
    <source>
        <dbReference type="SAM" id="SignalP"/>
    </source>
</evidence>
<dbReference type="Pfam" id="PF13442">
    <property type="entry name" value="Cytochrome_CBB3"/>
    <property type="match status" value="1"/>
</dbReference>
<dbReference type="RefSeq" id="WP_183008328.1">
    <property type="nucleotide sequence ID" value="NZ_JABEQP010000002.1"/>
</dbReference>
<keyword evidence="1 4" id="KW-0349">Heme</keyword>
<organism evidence="7 8">
    <name type="scientific">Gluconacetobacter dulcium</name>
    <dbReference type="NCBI Taxonomy" id="2729096"/>
    <lineage>
        <taxon>Bacteria</taxon>
        <taxon>Pseudomonadati</taxon>
        <taxon>Pseudomonadota</taxon>
        <taxon>Alphaproteobacteria</taxon>
        <taxon>Acetobacterales</taxon>
        <taxon>Acetobacteraceae</taxon>
        <taxon>Gluconacetobacter</taxon>
    </lineage>
</organism>
<evidence type="ECO:0000259" key="6">
    <source>
        <dbReference type="PROSITE" id="PS51007"/>
    </source>
</evidence>
<proteinExistence type="predicted"/>
<feature type="chain" id="PRO_5030786400" evidence="5">
    <location>
        <begin position="27"/>
        <end position="128"/>
    </location>
</feature>
<dbReference type="InterPro" id="IPR036909">
    <property type="entry name" value="Cyt_c-like_dom_sf"/>
</dbReference>
<dbReference type="GO" id="GO:0020037">
    <property type="term" value="F:heme binding"/>
    <property type="evidence" value="ECO:0007669"/>
    <property type="project" value="InterPro"/>
</dbReference>
<gene>
    <name evidence="7" type="ORF">HLH44_05025</name>
</gene>
<dbReference type="InterPro" id="IPR009056">
    <property type="entry name" value="Cyt_c-like_dom"/>
</dbReference>
<dbReference type="GO" id="GO:0046872">
    <property type="term" value="F:metal ion binding"/>
    <property type="evidence" value="ECO:0007669"/>
    <property type="project" value="UniProtKB-KW"/>
</dbReference>
<evidence type="ECO:0000256" key="3">
    <source>
        <dbReference type="ARBA" id="ARBA00023004"/>
    </source>
</evidence>
<protein>
    <submittedName>
        <fullName evidence="7">Cytochrome c</fullName>
    </submittedName>
</protein>
<name>A0A7W4JY15_9PROT</name>
<accession>A0A7W4JY15</accession>
<feature type="domain" description="Cytochrome c" evidence="6">
    <location>
        <begin position="42"/>
        <end position="128"/>
    </location>
</feature>
<dbReference type="AlphaFoldDB" id="A0A7W4JY15"/>
<comment type="caution">
    <text evidence="7">The sequence shown here is derived from an EMBL/GenBank/DDBJ whole genome shotgun (WGS) entry which is preliminary data.</text>
</comment>
<dbReference type="Proteomes" id="UP000530320">
    <property type="component" value="Unassembled WGS sequence"/>
</dbReference>
<evidence type="ECO:0000313" key="8">
    <source>
        <dbReference type="Proteomes" id="UP000530320"/>
    </source>
</evidence>